<evidence type="ECO:0000256" key="4">
    <source>
        <dbReference type="ARBA" id="ARBA00022927"/>
    </source>
</evidence>
<dbReference type="GO" id="GO:0006406">
    <property type="term" value="P:mRNA export from nucleus"/>
    <property type="evidence" value="ECO:0007669"/>
    <property type="project" value="TreeGrafter"/>
</dbReference>
<keyword evidence="6 8" id="KW-0906">Nuclear pore complex</keyword>
<comment type="subcellular location">
    <subcellularLocation>
        <location evidence="8">Nucleus</location>
        <location evidence="8">Nuclear pore complex</location>
    </subcellularLocation>
    <subcellularLocation>
        <location evidence="8">Nucleus membrane</location>
    </subcellularLocation>
</comment>
<comment type="similarity">
    <text evidence="1 8">Belongs to the nucleoporin Nup84/Nup107 family.</text>
</comment>
<dbReference type="Gene3D" id="1.20.190.50">
    <property type="match status" value="1"/>
</dbReference>
<accession>A0A0B2V804</accession>
<dbReference type="Pfam" id="PF04121">
    <property type="entry name" value="Nup84_Nup100"/>
    <property type="match status" value="1"/>
</dbReference>
<evidence type="ECO:0000256" key="3">
    <source>
        <dbReference type="ARBA" id="ARBA00022816"/>
    </source>
</evidence>
<evidence type="ECO:0000256" key="5">
    <source>
        <dbReference type="ARBA" id="ARBA00023010"/>
    </source>
</evidence>
<keyword evidence="7 8" id="KW-0539">Nucleus</keyword>
<dbReference type="AlphaFoldDB" id="A0A0B2V804"/>
<comment type="function">
    <text evidence="8">Functions as a component of the nuclear pore complex (NPC).</text>
</comment>
<comment type="caution">
    <text evidence="9">The sequence shown here is derived from an EMBL/GenBank/DDBJ whole genome shotgun (WGS) entry which is preliminary data.</text>
</comment>
<dbReference type="GO" id="GO:0031965">
    <property type="term" value="C:nuclear membrane"/>
    <property type="evidence" value="ECO:0007669"/>
    <property type="project" value="UniProtKB-SubCell"/>
</dbReference>
<dbReference type="InterPro" id="IPR007252">
    <property type="entry name" value="Nup84/Nup107"/>
</dbReference>
<evidence type="ECO:0000313" key="9">
    <source>
        <dbReference type="EMBL" id="KHN79571.1"/>
    </source>
</evidence>
<keyword evidence="4" id="KW-0653">Protein transport</keyword>
<dbReference type="PANTHER" id="PTHR13003">
    <property type="entry name" value="NUP107-RELATED"/>
    <property type="match status" value="1"/>
</dbReference>
<name>A0A0B2V804_TOXCA</name>
<keyword evidence="3" id="KW-0509">mRNA transport</keyword>
<evidence type="ECO:0000256" key="7">
    <source>
        <dbReference type="ARBA" id="ARBA00023242"/>
    </source>
</evidence>
<dbReference type="GO" id="GO:0006606">
    <property type="term" value="P:protein import into nucleus"/>
    <property type="evidence" value="ECO:0007669"/>
    <property type="project" value="TreeGrafter"/>
</dbReference>
<protein>
    <recommendedName>
        <fullName evidence="8">Nuclear pore complex protein</fullName>
    </recommendedName>
</protein>
<evidence type="ECO:0000313" key="10">
    <source>
        <dbReference type="Proteomes" id="UP000031036"/>
    </source>
</evidence>
<evidence type="ECO:0000256" key="8">
    <source>
        <dbReference type="RuleBase" id="RU365072"/>
    </source>
</evidence>
<keyword evidence="2 8" id="KW-0813">Transport</keyword>
<keyword evidence="5 8" id="KW-0811">Translocation</keyword>
<dbReference type="GO" id="GO:0017056">
    <property type="term" value="F:structural constituent of nuclear pore"/>
    <property type="evidence" value="ECO:0007669"/>
    <property type="project" value="UniProtKB-UniRule"/>
</dbReference>
<proteinExistence type="inferred from homology"/>
<organism evidence="9 10">
    <name type="scientific">Toxocara canis</name>
    <name type="common">Canine roundworm</name>
    <dbReference type="NCBI Taxonomy" id="6265"/>
    <lineage>
        <taxon>Eukaryota</taxon>
        <taxon>Metazoa</taxon>
        <taxon>Ecdysozoa</taxon>
        <taxon>Nematoda</taxon>
        <taxon>Chromadorea</taxon>
        <taxon>Rhabditida</taxon>
        <taxon>Spirurina</taxon>
        <taxon>Ascaridomorpha</taxon>
        <taxon>Ascaridoidea</taxon>
        <taxon>Toxocaridae</taxon>
        <taxon>Toxocara</taxon>
    </lineage>
</organism>
<gene>
    <name evidence="9" type="primary">Nup107</name>
    <name evidence="9" type="ORF">Tcan_06832</name>
</gene>
<keyword evidence="10" id="KW-1185">Reference proteome</keyword>
<sequence>MQMQCSNQEEDAYWLLERYVELLISAKMFTMVPFYASKLPSETAERIAVDFMYEIEDEKIRVDVLAAAHAVGVDTTILCKKIFAHAVELNQRNESDSKLISAWNWLRYPGKESLIDALFGANLILRRFFGVEKLKEAKLVFEQFEDNLGDVVEKLWSIECADVPLPKELAEAVAENHAYQAYLEALDDFNSWFERFKMPKPEMPQPPPKNVWSRMDIQQRAAFEVEQAKASELSERHYSTTDVLREASCGSFRKRAKELHEIRQSYLGAVIGMLITIYDQSRDSNGAIRLVNLMADEKYEIAEALSPDQLRSFLRQLSVASDGLNK</sequence>
<keyword evidence="8" id="KW-0472">Membrane</keyword>
<dbReference type="STRING" id="6265.A0A0B2V804"/>
<dbReference type="EMBL" id="JPKZ01001896">
    <property type="protein sequence ID" value="KHN79571.1"/>
    <property type="molecule type" value="Genomic_DNA"/>
</dbReference>
<dbReference type="PANTHER" id="PTHR13003:SF2">
    <property type="entry name" value="NUCLEAR PORE COMPLEX PROTEIN NUP107"/>
    <property type="match status" value="1"/>
</dbReference>
<dbReference type="GO" id="GO:0031080">
    <property type="term" value="C:nuclear pore outer ring"/>
    <property type="evidence" value="ECO:0007669"/>
    <property type="project" value="TreeGrafter"/>
</dbReference>
<evidence type="ECO:0000256" key="2">
    <source>
        <dbReference type="ARBA" id="ARBA00022448"/>
    </source>
</evidence>
<reference evidence="9 10" key="1">
    <citation type="submission" date="2014-11" db="EMBL/GenBank/DDBJ databases">
        <title>Genetic blueprint of the zoonotic pathogen Toxocara canis.</title>
        <authorList>
            <person name="Zhu X.-Q."/>
            <person name="Korhonen P.K."/>
            <person name="Cai H."/>
            <person name="Young N.D."/>
            <person name="Nejsum P."/>
            <person name="von Samson-Himmelstjerna G."/>
            <person name="Boag P.R."/>
            <person name="Tan P."/>
            <person name="Li Q."/>
            <person name="Min J."/>
            <person name="Yang Y."/>
            <person name="Wang X."/>
            <person name="Fang X."/>
            <person name="Hall R.S."/>
            <person name="Hofmann A."/>
            <person name="Sternberg P.W."/>
            <person name="Jex A.R."/>
            <person name="Gasser R.B."/>
        </authorList>
    </citation>
    <scope>NUCLEOTIDE SEQUENCE [LARGE SCALE GENOMIC DNA]</scope>
    <source>
        <strain evidence="9">PN_DK_2014</strain>
    </source>
</reference>
<evidence type="ECO:0000256" key="1">
    <source>
        <dbReference type="ARBA" id="ARBA00009510"/>
    </source>
</evidence>
<evidence type="ECO:0000256" key="6">
    <source>
        <dbReference type="ARBA" id="ARBA00023132"/>
    </source>
</evidence>
<dbReference type="Proteomes" id="UP000031036">
    <property type="component" value="Unassembled WGS sequence"/>
</dbReference>
<comment type="subunit">
    <text evidence="8">Part of the nuclear pore complex (NPC).</text>
</comment>
<dbReference type="OMA" id="WSIECAD"/>
<dbReference type="OrthoDB" id="3098at2759"/>
<dbReference type="GO" id="GO:0000973">
    <property type="term" value="P:post-transcriptional tethering of RNA polymerase II gene DNA at nuclear periphery"/>
    <property type="evidence" value="ECO:0007669"/>
    <property type="project" value="TreeGrafter"/>
</dbReference>